<dbReference type="AlphaFoldDB" id="A0A917X671"/>
<reference evidence="3" key="2">
    <citation type="submission" date="2020-09" db="EMBL/GenBank/DDBJ databases">
        <authorList>
            <person name="Sun Q."/>
            <person name="Ohkuma M."/>
        </authorList>
    </citation>
    <scope>NUCLEOTIDE SEQUENCE</scope>
    <source>
        <strain evidence="3">JCM 19831</strain>
    </source>
</reference>
<keyword evidence="1" id="KW-0175">Coiled coil</keyword>
<dbReference type="Proteomes" id="UP000642070">
    <property type="component" value="Unassembled WGS sequence"/>
</dbReference>
<organism evidence="3 4">
    <name type="scientific">Dactylosporangium sucinum</name>
    <dbReference type="NCBI Taxonomy" id="1424081"/>
    <lineage>
        <taxon>Bacteria</taxon>
        <taxon>Bacillati</taxon>
        <taxon>Actinomycetota</taxon>
        <taxon>Actinomycetes</taxon>
        <taxon>Micromonosporales</taxon>
        <taxon>Micromonosporaceae</taxon>
        <taxon>Dactylosporangium</taxon>
    </lineage>
</organism>
<feature type="region of interest" description="Disordered" evidence="2">
    <location>
        <begin position="367"/>
        <end position="406"/>
    </location>
</feature>
<keyword evidence="4" id="KW-1185">Reference proteome</keyword>
<comment type="caution">
    <text evidence="3">The sequence shown here is derived from an EMBL/GenBank/DDBJ whole genome shotgun (WGS) entry which is preliminary data.</text>
</comment>
<evidence type="ECO:0000256" key="1">
    <source>
        <dbReference type="SAM" id="Coils"/>
    </source>
</evidence>
<feature type="coiled-coil region" evidence="1">
    <location>
        <begin position="13"/>
        <end position="47"/>
    </location>
</feature>
<evidence type="ECO:0000256" key="2">
    <source>
        <dbReference type="SAM" id="MobiDB-lite"/>
    </source>
</evidence>
<name>A0A917X671_9ACTN</name>
<accession>A0A917X671</accession>
<dbReference type="RefSeq" id="WP_190256444.1">
    <property type="nucleotide sequence ID" value="NZ_BMPI01000072.1"/>
</dbReference>
<feature type="compositionally biased region" description="Low complexity" evidence="2">
    <location>
        <begin position="367"/>
        <end position="382"/>
    </location>
</feature>
<proteinExistence type="predicted"/>
<reference evidence="3" key="1">
    <citation type="journal article" date="2014" name="Int. J. Syst. Evol. Microbiol.">
        <title>Complete genome sequence of Corynebacterium casei LMG S-19264T (=DSM 44701T), isolated from a smear-ripened cheese.</title>
        <authorList>
            <consortium name="US DOE Joint Genome Institute (JGI-PGF)"/>
            <person name="Walter F."/>
            <person name="Albersmeier A."/>
            <person name="Kalinowski J."/>
            <person name="Ruckert C."/>
        </authorList>
    </citation>
    <scope>NUCLEOTIDE SEQUENCE</scope>
    <source>
        <strain evidence="3">JCM 19831</strain>
    </source>
</reference>
<feature type="compositionally biased region" description="Basic and acidic residues" evidence="2">
    <location>
        <begin position="383"/>
        <end position="395"/>
    </location>
</feature>
<feature type="coiled-coil region" evidence="1">
    <location>
        <begin position="125"/>
        <end position="187"/>
    </location>
</feature>
<evidence type="ECO:0000313" key="3">
    <source>
        <dbReference type="EMBL" id="GGM76351.1"/>
    </source>
</evidence>
<sequence>MSSGTSYDWAYEQERERQRQAELRAELERLRVRHRQLERLQNALATQGIRAARATVADVAQDASSAQLSIAVTEARTGLDALETRLESAVAERAQERAARWAATPAARTALPVEPSLGAALAEERAAAAAALARAAAELVEAEAARCADDERDGLTRLAERVGDLDAAQARRALTDLESRLSASIQRRRDSEAAEQVRTELLTLAGELPAQPRAALRRRIRQTLDPDLAGLGPEVRETVAEHRRRHARIEVTAQVLAALRAQGYELGESFEDLLADGRQVALLTSAKTPGYGVRLTIDPDRDRLQATTVRRDDVADDAGDEAAQRLHCADFDRVEADLATGGLLLRTVQRRPVRSQVATMPARHWLAADQTAATESAQAQEAEPQRRAAEHERQRQAARQTKGRTA</sequence>
<gene>
    <name evidence="3" type="ORF">GCM10007977_092290</name>
</gene>
<dbReference type="EMBL" id="BMPI01000072">
    <property type="protein sequence ID" value="GGM76351.1"/>
    <property type="molecule type" value="Genomic_DNA"/>
</dbReference>
<protein>
    <submittedName>
        <fullName evidence="3">Uncharacterized protein</fullName>
    </submittedName>
</protein>
<feature type="coiled-coil region" evidence="1">
    <location>
        <begin position="72"/>
        <end position="99"/>
    </location>
</feature>
<evidence type="ECO:0000313" key="4">
    <source>
        <dbReference type="Proteomes" id="UP000642070"/>
    </source>
</evidence>